<dbReference type="Proteomes" id="UP001157006">
    <property type="component" value="Chromosome 1L"/>
</dbReference>
<keyword evidence="3" id="KW-1185">Reference proteome</keyword>
<gene>
    <name evidence="2" type="ORF">VFH_I433080</name>
</gene>
<organism evidence="2 3">
    <name type="scientific">Vicia faba</name>
    <name type="common">Broad bean</name>
    <name type="synonym">Faba vulgaris</name>
    <dbReference type="NCBI Taxonomy" id="3906"/>
    <lineage>
        <taxon>Eukaryota</taxon>
        <taxon>Viridiplantae</taxon>
        <taxon>Streptophyta</taxon>
        <taxon>Embryophyta</taxon>
        <taxon>Tracheophyta</taxon>
        <taxon>Spermatophyta</taxon>
        <taxon>Magnoliopsida</taxon>
        <taxon>eudicotyledons</taxon>
        <taxon>Gunneridae</taxon>
        <taxon>Pentapetalae</taxon>
        <taxon>rosids</taxon>
        <taxon>fabids</taxon>
        <taxon>Fabales</taxon>
        <taxon>Fabaceae</taxon>
        <taxon>Papilionoideae</taxon>
        <taxon>50 kb inversion clade</taxon>
        <taxon>NPAAA clade</taxon>
        <taxon>Hologalegina</taxon>
        <taxon>IRL clade</taxon>
        <taxon>Fabeae</taxon>
        <taxon>Vicia</taxon>
    </lineage>
</organism>
<dbReference type="EMBL" id="OX451736">
    <property type="protein sequence ID" value="CAI8590261.1"/>
    <property type="molecule type" value="Genomic_DNA"/>
</dbReference>
<dbReference type="AlphaFoldDB" id="A0AAV0YVL1"/>
<feature type="compositionally biased region" description="Basic and acidic residues" evidence="1">
    <location>
        <begin position="7"/>
        <end position="38"/>
    </location>
</feature>
<reference evidence="2 3" key="1">
    <citation type="submission" date="2023-01" db="EMBL/GenBank/DDBJ databases">
        <authorList>
            <person name="Kreplak J."/>
        </authorList>
    </citation>
    <scope>NUCLEOTIDE SEQUENCE [LARGE SCALE GENOMIC DNA]</scope>
</reference>
<proteinExistence type="predicted"/>
<evidence type="ECO:0000256" key="1">
    <source>
        <dbReference type="SAM" id="MobiDB-lite"/>
    </source>
</evidence>
<accession>A0AAV0YVL1</accession>
<name>A0AAV0YVL1_VICFA</name>
<protein>
    <submittedName>
        <fullName evidence="2">Uncharacterized protein</fullName>
    </submittedName>
</protein>
<evidence type="ECO:0000313" key="2">
    <source>
        <dbReference type="EMBL" id="CAI8590261.1"/>
    </source>
</evidence>
<sequence>MALQAHSTREKNVKKSGFDNKDRRDYNNSTGRGDRHEGIMSNRRRPHTKATKEMVLEVEDDVVVENLTRVTFSVSIVRSIINILVIVQKNERIEKVMQSLQKLNKKKR</sequence>
<feature type="region of interest" description="Disordered" evidence="1">
    <location>
        <begin position="1"/>
        <end position="50"/>
    </location>
</feature>
<evidence type="ECO:0000313" key="3">
    <source>
        <dbReference type="Proteomes" id="UP001157006"/>
    </source>
</evidence>